<keyword evidence="4" id="KW-1185">Reference proteome</keyword>
<dbReference type="Pfam" id="PF01797">
    <property type="entry name" value="Y1_Tnp"/>
    <property type="match status" value="1"/>
</dbReference>
<dbReference type="STRING" id="258515.SAMN05192585_14417"/>
<evidence type="ECO:0000313" key="2">
    <source>
        <dbReference type="EMBL" id="SDN98824.1"/>
    </source>
</evidence>
<dbReference type="EMBL" id="FNID01000044">
    <property type="protein sequence ID" value="SDN98824.1"/>
    <property type="molecule type" value="Genomic_DNA"/>
</dbReference>
<organism evidence="2 4">
    <name type="scientific">Acetanaerobacterium elongatum</name>
    <dbReference type="NCBI Taxonomy" id="258515"/>
    <lineage>
        <taxon>Bacteria</taxon>
        <taxon>Bacillati</taxon>
        <taxon>Bacillota</taxon>
        <taxon>Clostridia</taxon>
        <taxon>Eubacteriales</taxon>
        <taxon>Oscillospiraceae</taxon>
        <taxon>Acetanaerobacterium</taxon>
    </lineage>
</organism>
<dbReference type="Proteomes" id="UP000199182">
    <property type="component" value="Unassembled WGS sequence"/>
</dbReference>
<dbReference type="Gene3D" id="3.30.70.1290">
    <property type="entry name" value="Transposase IS200-like"/>
    <property type="match status" value="1"/>
</dbReference>
<feature type="non-terminal residue" evidence="2">
    <location>
        <position position="72"/>
    </location>
</feature>
<dbReference type="PANTHER" id="PTHR33360:SF2">
    <property type="entry name" value="TRANSPOSASE FOR INSERTION SEQUENCE ELEMENT IS200"/>
    <property type="match status" value="1"/>
</dbReference>
<evidence type="ECO:0000259" key="1">
    <source>
        <dbReference type="Pfam" id="PF01797"/>
    </source>
</evidence>
<dbReference type="GO" id="GO:0004803">
    <property type="term" value="F:transposase activity"/>
    <property type="evidence" value="ECO:0007669"/>
    <property type="project" value="InterPro"/>
</dbReference>
<dbReference type="InterPro" id="IPR002686">
    <property type="entry name" value="Transposase_17"/>
</dbReference>
<dbReference type="EMBL" id="FNID01000055">
    <property type="protein sequence ID" value="SDO10452.1"/>
    <property type="molecule type" value="Genomic_DNA"/>
</dbReference>
<dbReference type="RefSeq" id="WP_143008119.1">
    <property type="nucleotide sequence ID" value="NZ_FNID01000044.1"/>
</dbReference>
<name>A0A1H0FW72_9FIRM</name>
<reference evidence="2 4" key="1">
    <citation type="submission" date="2016-10" db="EMBL/GenBank/DDBJ databases">
        <authorList>
            <person name="de Groot N.N."/>
        </authorList>
    </citation>
    <scope>NUCLEOTIDE SEQUENCE [LARGE SCALE GENOMIC DNA]</scope>
    <source>
        <strain evidence="2 4">CGMCC 1.5012</strain>
    </source>
</reference>
<gene>
    <name evidence="2" type="ORF">SAMN05192585_14417</name>
    <name evidence="3" type="ORF">SAMN05192585_15517</name>
</gene>
<dbReference type="GO" id="GO:0003677">
    <property type="term" value="F:DNA binding"/>
    <property type="evidence" value="ECO:0007669"/>
    <property type="project" value="InterPro"/>
</dbReference>
<dbReference type="InterPro" id="IPR036515">
    <property type="entry name" value="Transposase_17_sf"/>
</dbReference>
<feature type="domain" description="Transposase IS200-like" evidence="1">
    <location>
        <begin position="11"/>
        <end position="71"/>
    </location>
</feature>
<dbReference type="OrthoDB" id="9798161at2"/>
<evidence type="ECO:0000313" key="3">
    <source>
        <dbReference type="EMBL" id="SDO10452.1"/>
    </source>
</evidence>
<dbReference type="PANTHER" id="PTHR33360">
    <property type="entry name" value="TRANSPOSASE FOR INSERTION SEQUENCE ELEMENT IS200"/>
    <property type="match status" value="1"/>
</dbReference>
<evidence type="ECO:0000313" key="4">
    <source>
        <dbReference type="Proteomes" id="UP000199182"/>
    </source>
</evidence>
<accession>A0A1H0FW72</accession>
<dbReference type="NCBIfam" id="NF033573">
    <property type="entry name" value="transpos_IS200"/>
    <property type="match status" value="1"/>
</dbReference>
<dbReference type="SUPFAM" id="SSF143422">
    <property type="entry name" value="Transposase IS200-like"/>
    <property type="match status" value="1"/>
</dbReference>
<dbReference type="AlphaFoldDB" id="A0A1H0FW72"/>
<dbReference type="GO" id="GO:0006313">
    <property type="term" value="P:DNA transposition"/>
    <property type="evidence" value="ECO:0007669"/>
    <property type="project" value="InterPro"/>
</dbReference>
<protein>
    <submittedName>
        <fullName evidence="2">Putative transposase</fullName>
    </submittedName>
</protein>
<sequence>MDDINSLTHSKWRCKYHIVFAPKYRRQEIYGQIKVDIGQILRKLCEQKGVEIIEAQACRDHIHMMVSIPPNI</sequence>
<proteinExistence type="predicted"/>